<dbReference type="EMBL" id="FTPK01000001">
    <property type="protein sequence ID" value="SIT65857.1"/>
    <property type="molecule type" value="Genomic_DNA"/>
</dbReference>
<protein>
    <submittedName>
        <fullName evidence="3">Predicted metal-dependent peptidase</fullName>
    </submittedName>
</protein>
<evidence type="ECO:0000313" key="4">
    <source>
        <dbReference type="Proteomes" id="UP000223759"/>
    </source>
</evidence>
<feature type="domain" description="VWA-like" evidence="1">
    <location>
        <begin position="303"/>
        <end position="424"/>
    </location>
</feature>
<dbReference type="InterPro" id="IPR018698">
    <property type="entry name" value="VWA-like_dom"/>
</dbReference>
<keyword evidence="4" id="KW-1185">Reference proteome</keyword>
<reference evidence="3 4" key="1">
    <citation type="submission" date="2017-01" db="EMBL/GenBank/DDBJ databases">
        <authorList>
            <person name="Mah S.A."/>
            <person name="Swanson W.J."/>
            <person name="Moy G.W."/>
            <person name="Vacquier V.D."/>
        </authorList>
    </citation>
    <scope>NUCLEOTIDE SEQUENCE [LARGE SCALE GENOMIC DNA]</scope>
    <source>
        <strain evidence="3 4">M9</strain>
    </source>
</reference>
<organism evidence="3 4">
    <name type="scientific">Ectothiorhodosinus mongolicus</name>
    <dbReference type="NCBI Taxonomy" id="233100"/>
    <lineage>
        <taxon>Bacteria</taxon>
        <taxon>Pseudomonadati</taxon>
        <taxon>Pseudomonadota</taxon>
        <taxon>Gammaproteobacteria</taxon>
        <taxon>Chromatiales</taxon>
        <taxon>Ectothiorhodospiraceae</taxon>
        <taxon>Ectothiorhodosinus</taxon>
    </lineage>
</organism>
<dbReference type="STRING" id="233100.SAMN05216526_0312"/>
<dbReference type="PANTHER" id="PTHR38730">
    <property type="entry name" value="SLL7028 PROTEIN"/>
    <property type="match status" value="1"/>
</dbReference>
<dbReference type="Pfam" id="PF09967">
    <property type="entry name" value="DUF2201"/>
    <property type="match status" value="1"/>
</dbReference>
<dbReference type="InterPro" id="IPR025154">
    <property type="entry name" value="Put_metallopeptidase_dom"/>
</dbReference>
<dbReference type="Proteomes" id="UP000223759">
    <property type="component" value="Unassembled WGS sequence"/>
</dbReference>
<dbReference type="AlphaFoldDB" id="A0A1R3VMU4"/>
<evidence type="ECO:0000259" key="2">
    <source>
        <dbReference type="Pfam" id="PF13203"/>
    </source>
</evidence>
<name>A0A1R3VMU4_9GAMM</name>
<dbReference type="Pfam" id="PF13203">
    <property type="entry name" value="DUF2201_N"/>
    <property type="match status" value="1"/>
</dbReference>
<dbReference type="PANTHER" id="PTHR38730:SF1">
    <property type="entry name" value="SLL7028 PROTEIN"/>
    <property type="match status" value="1"/>
</dbReference>
<gene>
    <name evidence="3" type="ORF">SAMN05216526_0312</name>
</gene>
<feature type="domain" description="Putative metallopeptidase" evidence="2">
    <location>
        <begin position="4"/>
        <end position="294"/>
    </location>
</feature>
<accession>A0A1R3VMU4</accession>
<proteinExistence type="predicted"/>
<dbReference type="RefSeq" id="WP_200799799.1">
    <property type="nucleotide sequence ID" value="NZ_CP023018.1"/>
</dbReference>
<evidence type="ECO:0000259" key="1">
    <source>
        <dbReference type="Pfam" id="PF09967"/>
    </source>
</evidence>
<evidence type="ECO:0000313" key="3">
    <source>
        <dbReference type="EMBL" id="SIT65857.1"/>
    </source>
</evidence>
<sequence>MSGHRGTRAIQVMVEYAPSTGGLALWMQHHDVDDRPEVAIIANDGNSVFYGPLFAQRPLEEQVGLVAHQVLHVALRHSQRLEELRRLIGEVDLQLYNICADAIINSSLSHLPWLQLPAGSVFLEALLEEHLHIRESPESSLLQWDVESLYRRFTQRGTTPTPKRGTTPVDKWGRTPFQEDGYLADRLRRSGAGILADLLPAEESEAAEDKADHTREWRERMVRAHAGDGEFSMLRALLADMPRLRTPWEHILRTRVARGLARLPETSWSRPARSWLANQGRTAGGRRLPWEPGRVSARKVPRLALIVDVSGSIDEALLARFATEVEAIVRRTEASLTLIIGDDHVRAVETLELGRRRLEDIVFEGGGGTDFSPLLIEAERHGPDMCLVLTDLQGPADYQPGCPVLWLLSPQFAKTKPPFGETLPLID</sequence>